<dbReference type="Proteomes" id="UP000564629">
    <property type="component" value="Unassembled WGS sequence"/>
</dbReference>
<dbReference type="AlphaFoldDB" id="A0A511F732"/>
<reference evidence="1 3" key="1">
    <citation type="submission" date="2019-07" db="EMBL/GenBank/DDBJ databases">
        <title>Whole genome shotgun sequence of Cellulomonas hominis NBRC 16055.</title>
        <authorList>
            <person name="Hosoyama A."/>
            <person name="Uohara A."/>
            <person name="Ohji S."/>
            <person name="Ichikawa N."/>
        </authorList>
    </citation>
    <scope>NUCLEOTIDE SEQUENCE [LARGE SCALE GENOMIC DNA]</scope>
    <source>
        <strain evidence="1 3">NBRC 16055</strain>
    </source>
</reference>
<dbReference type="EMBL" id="BJVQ01000002">
    <property type="protein sequence ID" value="GEL45080.1"/>
    <property type="molecule type" value="Genomic_DNA"/>
</dbReference>
<dbReference type="Proteomes" id="UP000321723">
    <property type="component" value="Unassembled WGS sequence"/>
</dbReference>
<reference evidence="2 4" key="2">
    <citation type="submission" date="2020-08" db="EMBL/GenBank/DDBJ databases">
        <title>Sequencing the genomes of 1000 actinobacteria strains.</title>
        <authorList>
            <person name="Klenk H.-P."/>
        </authorList>
    </citation>
    <scope>NUCLEOTIDE SEQUENCE [LARGE SCALE GENOMIC DNA]</scope>
    <source>
        <strain evidence="2 4">DSM 9581</strain>
    </source>
</reference>
<accession>A0A511F732</accession>
<evidence type="ECO:0000313" key="1">
    <source>
        <dbReference type="EMBL" id="GEL45080.1"/>
    </source>
</evidence>
<evidence type="ECO:0000313" key="3">
    <source>
        <dbReference type="Proteomes" id="UP000321723"/>
    </source>
</evidence>
<name>A0A511F732_9CELL</name>
<evidence type="ECO:0000313" key="4">
    <source>
        <dbReference type="Proteomes" id="UP000564629"/>
    </source>
</evidence>
<keyword evidence="3" id="KW-1185">Reference proteome</keyword>
<protein>
    <submittedName>
        <fullName evidence="2">Antitoxin ParD1/3/4</fullName>
    </submittedName>
</protein>
<comment type="caution">
    <text evidence="1">The sequence shown here is derived from an EMBL/GenBank/DDBJ whole genome shotgun (WGS) entry which is preliminary data.</text>
</comment>
<dbReference type="RefSeq" id="WP_146832166.1">
    <property type="nucleotide sequence ID" value="NZ_BJVQ01000002.1"/>
</dbReference>
<organism evidence="1 3">
    <name type="scientific">Cellulomonas hominis</name>
    <dbReference type="NCBI Taxonomy" id="156981"/>
    <lineage>
        <taxon>Bacteria</taxon>
        <taxon>Bacillati</taxon>
        <taxon>Actinomycetota</taxon>
        <taxon>Actinomycetes</taxon>
        <taxon>Micrococcales</taxon>
        <taxon>Cellulomonadaceae</taxon>
        <taxon>Cellulomonas</taxon>
    </lineage>
</organism>
<gene>
    <name evidence="1" type="ORF">CHO01_01960</name>
    <name evidence="2" type="ORF">HNR08_002863</name>
</gene>
<dbReference type="EMBL" id="JACHDN010000001">
    <property type="protein sequence ID" value="MBB5474127.1"/>
    <property type="molecule type" value="Genomic_DNA"/>
</dbReference>
<sequence>MPTKPIGFRPNAEDQRILDDVAREGQTATTALRRGLRLLDHERWLDQARADAARIRDEDLDAEPDAW</sequence>
<evidence type="ECO:0000313" key="2">
    <source>
        <dbReference type="EMBL" id="MBB5474127.1"/>
    </source>
</evidence>
<proteinExistence type="predicted"/>